<dbReference type="Proteomes" id="UP000295292">
    <property type="component" value="Unassembled WGS sequence"/>
</dbReference>
<dbReference type="GO" id="GO:0016989">
    <property type="term" value="F:sigma factor antagonist activity"/>
    <property type="evidence" value="ECO:0007669"/>
    <property type="project" value="TreeGrafter"/>
</dbReference>
<dbReference type="InterPro" id="IPR006860">
    <property type="entry name" value="FecR"/>
</dbReference>
<organism evidence="4 5">
    <name type="scientific">Sphingobacterium yanglingense</name>
    <dbReference type="NCBI Taxonomy" id="1437280"/>
    <lineage>
        <taxon>Bacteria</taxon>
        <taxon>Pseudomonadati</taxon>
        <taxon>Bacteroidota</taxon>
        <taxon>Sphingobacteriia</taxon>
        <taxon>Sphingobacteriales</taxon>
        <taxon>Sphingobacteriaceae</taxon>
        <taxon>Sphingobacterium</taxon>
    </lineage>
</organism>
<evidence type="ECO:0000256" key="1">
    <source>
        <dbReference type="SAM" id="Phobius"/>
    </source>
</evidence>
<gene>
    <name evidence="4" type="ORF">CLV99_0715</name>
</gene>
<evidence type="ECO:0000259" key="2">
    <source>
        <dbReference type="Pfam" id="PF04773"/>
    </source>
</evidence>
<keyword evidence="1" id="KW-0472">Membrane</keyword>
<keyword evidence="1" id="KW-1133">Transmembrane helix</keyword>
<dbReference type="InterPro" id="IPR012373">
    <property type="entry name" value="Ferrdict_sens_TM"/>
</dbReference>
<evidence type="ECO:0000313" key="5">
    <source>
        <dbReference type="Proteomes" id="UP000295292"/>
    </source>
</evidence>
<proteinExistence type="predicted"/>
<reference evidence="4 5" key="1">
    <citation type="submission" date="2019-03" db="EMBL/GenBank/DDBJ databases">
        <title>Genomic Encyclopedia of Archaeal and Bacterial Type Strains, Phase II (KMG-II): from individual species to whole genera.</title>
        <authorList>
            <person name="Goeker M."/>
        </authorList>
    </citation>
    <scope>NUCLEOTIDE SEQUENCE [LARGE SCALE GENOMIC DNA]</scope>
    <source>
        <strain evidence="4 5">DSM 28353</strain>
    </source>
</reference>
<feature type="transmembrane region" description="Helical" evidence="1">
    <location>
        <begin position="79"/>
        <end position="99"/>
    </location>
</feature>
<dbReference type="EMBL" id="SNYV01000011">
    <property type="protein sequence ID" value="TDQ79281.1"/>
    <property type="molecule type" value="Genomic_DNA"/>
</dbReference>
<dbReference type="Gene3D" id="3.55.50.30">
    <property type="match status" value="1"/>
</dbReference>
<dbReference type="Gene3D" id="2.60.120.1440">
    <property type="match status" value="1"/>
</dbReference>
<dbReference type="PANTHER" id="PTHR30273:SF2">
    <property type="entry name" value="PROTEIN FECR"/>
    <property type="match status" value="1"/>
</dbReference>
<dbReference type="Pfam" id="PF16344">
    <property type="entry name" value="FecR_C"/>
    <property type="match status" value="1"/>
</dbReference>
<comment type="caution">
    <text evidence="4">The sequence shown here is derived from an EMBL/GenBank/DDBJ whole genome shotgun (WGS) entry which is preliminary data.</text>
</comment>
<protein>
    <submittedName>
        <fullName evidence="4">FecR family protein</fullName>
    </submittedName>
</protein>
<keyword evidence="1" id="KW-0812">Transmembrane</keyword>
<dbReference type="FunFam" id="2.60.120.1440:FF:000001">
    <property type="entry name" value="Putative anti-sigma factor"/>
    <property type="match status" value="1"/>
</dbReference>
<dbReference type="InterPro" id="IPR032508">
    <property type="entry name" value="FecR_C"/>
</dbReference>
<name>A0A4R6WMG2_9SPHI</name>
<evidence type="ECO:0000259" key="3">
    <source>
        <dbReference type="Pfam" id="PF16344"/>
    </source>
</evidence>
<dbReference type="PANTHER" id="PTHR30273">
    <property type="entry name" value="PERIPLASMIC SIGNAL SENSOR AND SIGMA FACTOR ACTIVATOR FECR-RELATED"/>
    <property type="match status" value="1"/>
</dbReference>
<evidence type="ECO:0000313" key="4">
    <source>
        <dbReference type="EMBL" id="TDQ79281.1"/>
    </source>
</evidence>
<dbReference type="PIRSF" id="PIRSF018266">
    <property type="entry name" value="FecR"/>
    <property type="match status" value="1"/>
</dbReference>
<keyword evidence="5" id="KW-1185">Reference proteome</keyword>
<accession>A0A4R6WMG2</accession>
<feature type="domain" description="Protein FecR C-terminal" evidence="3">
    <location>
        <begin position="311"/>
        <end position="379"/>
    </location>
</feature>
<sequence>MKYIKGQLSEAEARSFLEHIQSGKDSEIAQELIRETLDEDLEPSALDQAGLHDRLDESLLKLQQRMDEGAVRKLMIRKWLVGVAAVLVCLVAAGILWYIPRRSSNETLVAAPNEIIPGQQTATLTLADGRKIKLAEVKEGVLIDELGVRISKDADGQLVYEVSDNTTAEDGYNTLITANGETYKVRLPDGTQVWLNAASSIRYATNFSGQLFRSVELKGEAYFDVTKNAKLPFVVHSKGQDIKVLGTRFNVNCYADEVIVRTTLLEGAVSINSAQGNVTLSPGQQAELPSVGNLLVRKVDTNATIAWINNEFTFEGDDIEAVMRKIARWYDVKVVYQGPKSPEKFGGELSRFKSVHQVLKLLERTGAVKFRIEGKTIYVQ</sequence>
<dbReference type="Pfam" id="PF04773">
    <property type="entry name" value="FecR"/>
    <property type="match status" value="1"/>
</dbReference>
<feature type="domain" description="FecR protein" evidence="2">
    <location>
        <begin position="174"/>
        <end position="269"/>
    </location>
</feature>
<dbReference type="AlphaFoldDB" id="A0A4R6WMG2"/>